<dbReference type="InterPro" id="IPR043519">
    <property type="entry name" value="NT_sf"/>
</dbReference>
<organism evidence="1 2">
    <name type="scientific">Agrocybe pediades</name>
    <dbReference type="NCBI Taxonomy" id="84607"/>
    <lineage>
        <taxon>Eukaryota</taxon>
        <taxon>Fungi</taxon>
        <taxon>Dikarya</taxon>
        <taxon>Basidiomycota</taxon>
        <taxon>Agaricomycotina</taxon>
        <taxon>Agaricomycetes</taxon>
        <taxon>Agaricomycetidae</taxon>
        <taxon>Agaricales</taxon>
        <taxon>Agaricineae</taxon>
        <taxon>Strophariaceae</taxon>
        <taxon>Agrocybe</taxon>
    </lineage>
</organism>
<comment type="caution">
    <text evidence="1">The sequence shown here is derived from an EMBL/GenBank/DDBJ whole genome shotgun (WGS) entry which is preliminary data.</text>
</comment>
<proteinExistence type="predicted"/>
<sequence length="216" mass="23746">MQSLRPLSRLFRNSACARARYFSLTAATHQVQQQSTTPIPWFIDPQTLPQSLKERSPPPHIPITPKSVPTAPEDAPEVLKHLHADLVKSPHLELSELVVSSAVAPAPGPALPLRSPRGRRKRGGTYAGESAYEIGGGGLWNWVVIAQVKEGTENRGAIESVIRLVRKSLLSRDPPVPLAPKRRANGSEWVLIDAGDIAIHILSKAAREKYFNQSEW</sequence>
<dbReference type="EMBL" id="JAACJL010000044">
    <property type="protein sequence ID" value="KAF4615279.1"/>
    <property type="molecule type" value="Genomic_DNA"/>
</dbReference>
<dbReference type="Pfam" id="PF02410">
    <property type="entry name" value="RsfS"/>
    <property type="match status" value="1"/>
</dbReference>
<dbReference type="Proteomes" id="UP000521872">
    <property type="component" value="Unassembled WGS sequence"/>
</dbReference>
<reference evidence="1 2" key="1">
    <citation type="submission" date="2019-12" db="EMBL/GenBank/DDBJ databases">
        <authorList>
            <person name="Floudas D."/>
            <person name="Bentzer J."/>
            <person name="Ahren D."/>
            <person name="Johansson T."/>
            <person name="Persson P."/>
            <person name="Tunlid A."/>
        </authorList>
    </citation>
    <scope>NUCLEOTIDE SEQUENCE [LARGE SCALE GENOMIC DNA]</scope>
    <source>
        <strain evidence="1 2">CBS 102.39</strain>
    </source>
</reference>
<dbReference type="SUPFAM" id="SSF81301">
    <property type="entry name" value="Nucleotidyltransferase"/>
    <property type="match status" value="1"/>
</dbReference>
<accession>A0A8H4QQT3</accession>
<evidence type="ECO:0000313" key="2">
    <source>
        <dbReference type="Proteomes" id="UP000521872"/>
    </source>
</evidence>
<name>A0A8H4QQT3_9AGAR</name>
<keyword evidence="2" id="KW-1185">Reference proteome</keyword>
<dbReference type="AlphaFoldDB" id="A0A8H4QQT3"/>
<dbReference type="Gene3D" id="3.30.460.10">
    <property type="entry name" value="Beta Polymerase, domain 2"/>
    <property type="match status" value="1"/>
</dbReference>
<evidence type="ECO:0000313" key="1">
    <source>
        <dbReference type="EMBL" id="KAF4615279.1"/>
    </source>
</evidence>
<protein>
    <submittedName>
        <fullName evidence="1">Uncharacterized protein</fullName>
    </submittedName>
</protein>
<gene>
    <name evidence="1" type="ORF">D9613_003011</name>
</gene>